<dbReference type="Pfam" id="PF13837">
    <property type="entry name" value="Myb_DNA-bind_4"/>
    <property type="match status" value="1"/>
</dbReference>
<evidence type="ECO:0000259" key="2">
    <source>
        <dbReference type="Pfam" id="PF13837"/>
    </source>
</evidence>
<evidence type="ECO:0000256" key="1">
    <source>
        <dbReference type="SAM" id="MobiDB-lite"/>
    </source>
</evidence>
<name>A0A0C9REE5_9HYME</name>
<proteinExistence type="predicted"/>
<sequence length="309" mass="35047">MNNKQIDILLEYLSTHSELATDGDLGVCGHRKKNLMWKTVAERVSEEGYTKTAAQCIACWNRLKKNAVERKVKLQKKYQQTGNPKITTNDDLTTRDKFILDIWGSKNSKPIPGGTAGFLTKRPSTEDSPSTSKKSRLSKPEKKIETSTSLLNEVVDNAVEGLQASKNLNDILSLSLPSSAKSLATIANFCKKALPILIRNDERNTMMYNDYLLRLSSDRITHQSFPSPNPSRVSSEALRMSSNCFGTQDPTTYLQSESAEEMMECRTWNWRENLRTQHHPFETEGYRVDDSQEEKAHEDDKQYDEEISG</sequence>
<evidence type="ECO:0000313" key="3">
    <source>
        <dbReference type="EMBL" id="JAG84746.1"/>
    </source>
</evidence>
<dbReference type="InterPro" id="IPR044822">
    <property type="entry name" value="Myb_DNA-bind_4"/>
</dbReference>
<feature type="region of interest" description="Disordered" evidence="1">
    <location>
        <begin position="111"/>
        <end position="146"/>
    </location>
</feature>
<dbReference type="EMBL" id="GBYB01014979">
    <property type="protein sequence ID" value="JAG84746.1"/>
    <property type="molecule type" value="Transcribed_RNA"/>
</dbReference>
<feature type="compositionally biased region" description="Basic and acidic residues" evidence="1">
    <location>
        <begin position="279"/>
        <end position="300"/>
    </location>
</feature>
<gene>
    <name evidence="3" type="primary">GT-3A</name>
    <name evidence="3" type="ORF">g.53704</name>
</gene>
<feature type="region of interest" description="Disordered" evidence="1">
    <location>
        <begin position="279"/>
        <end position="309"/>
    </location>
</feature>
<reference evidence="3" key="1">
    <citation type="submission" date="2015-01" db="EMBL/GenBank/DDBJ databases">
        <title>Transcriptome Assembly of Fopius arisanus.</title>
        <authorList>
            <person name="Geib S."/>
        </authorList>
    </citation>
    <scope>NUCLEOTIDE SEQUENCE</scope>
</reference>
<dbReference type="AlphaFoldDB" id="A0A0C9REE5"/>
<organism evidence="3">
    <name type="scientific">Fopius arisanus</name>
    <dbReference type="NCBI Taxonomy" id="64838"/>
    <lineage>
        <taxon>Eukaryota</taxon>
        <taxon>Metazoa</taxon>
        <taxon>Ecdysozoa</taxon>
        <taxon>Arthropoda</taxon>
        <taxon>Hexapoda</taxon>
        <taxon>Insecta</taxon>
        <taxon>Pterygota</taxon>
        <taxon>Neoptera</taxon>
        <taxon>Endopterygota</taxon>
        <taxon>Hymenoptera</taxon>
        <taxon>Apocrita</taxon>
        <taxon>Ichneumonoidea</taxon>
        <taxon>Braconidae</taxon>
        <taxon>Opiinae</taxon>
        <taxon>Fopius</taxon>
    </lineage>
</organism>
<protein>
    <submittedName>
        <fullName evidence="3">GT-3A protein</fullName>
    </submittedName>
</protein>
<accession>A0A0C9REE5</accession>
<feature type="domain" description="Myb/SANT-like DNA-binding" evidence="2">
    <location>
        <begin position="6"/>
        <end position="73"/>
    </location>
</feature>